<dbReference type="GO" id="GO:0005975">
    <property type="term" value="P:carbohydrate metabolic process"/>
    <property type="evidence" value="ECO:0007669"/>
    <property type="project" value="InterPro"/>
</dbReference>
<name>S8CPM5_9LAMI</name>
<dbReference type="InterPro" id="IPR000743">
    <property type="entry name" value="Glyco_hydro_28"/>
</dbReference>
<evidence type="ECO:0000256" key="2">
    <source>
        <dbReference type="ARBA" id="ARBA00008834"/>
    </source>
</evidence>
<dbReference type="GO" id="GO:0004650">
    <property type="term" value="F:polygalacturonase activity"/>
    <property type="evidence" value="ECO:0007669"/>
    <property type="project" value="InterPro"/>
</dbReference>
<dbReference type="SUPFAM" id="SSF51126">
    <property type="entry name" value="Pectin lyase-like"/>
    <property type="match status" value="1"/>
</dbReference>
<organism evidence="9 10">
    <name type="scientific">Genlisea aurea</name>
    <dbReference type="NCBI Taxonomy" id="192259"/>
    <lineage>
        <taxon>Eukaryota</taxon>
        <taxon>Viridiplantae</taxon>
        <taxon>Streptophyta</taxon>
        <taxon>Embryophyta</taxon>
        <taxon>Tracheophyta</taxon>
        <taxon>Spermatophyta</taxon>
        <taxon>Magnoliopsida</taxon>
        <taxon>eudicotyledons</taxon>
        <taxon>Gunneridae</taxon>
        <taxon>Pentapetalae</taxon>
        <taxon>asterids</taxon>
        <taxon>lamiids</taxon>
        <taxon>Lamiales</taxon>
        <taxon>Lentibulariaceae</taxon>
        <taxon>Genlisea</taxon>
    </lineage>
</organism>
<comment type="subcellular location">
    <subcellularLocation>
        <location evidence="1">Secreted</location>
        <location evidence="1">Cell wall</location>
    </subcellularLocation>
</comment>
<evidence type="ECO:0000256" key="4">
    <source>
        <dbReference type="ARBA" id="ARBA00022525"/>
    </source>
</evidence>
<feature type="non-terminal residue" evidence="9">
    <location>
        <position position="1"/>
    </location>
</feature>
<evidence type="ECO:0000256" key="3">
    <source>
        <dbReference type="ARBA" id="ARBA00022512"/>
    </source>
</evidence>
<dbReference type="Pfam" id="PF00295">
    <property type="entry name" value="Glyco_hydro_28"/>
    <property type="match status" value="1"/>
</dbReference>
<evidence type="ECO:0000256" key="5">
    <source>
        <dbReference type="ARBA" id="ARBA00022801"/>
    </source>
</evidence>
<dbReference type="GO" id="GO:0071555">
    <property type="term" value="P:cell wall organization"/>
    <property type="evidence" value="ECO:0007669"/>
    <property type="project" value="UniProtKB-KW"/>
</dbReference>
<gene>
    <name evidence="9" type="ORF">M569_06068</name>
</gene>
<evidence type="ECO:0000256" key="1">
    <source>
        <dbReference type="ARBA" id="ARBA00004191"/>
    </source>
</evidence>
<dbReference type="PANTHER" id="PTHR31375">
    <property type="match status" value="1"/>
</dbReference>
<dbReference type="InterPro" id="IPR011050">
    <property type="entry name" value="Pectin_lyase_fold/virulence"/>
</dbReference>
<reference evidence="9 10" key="1">
    <citation type="journal article" date="2013" name="BMC Genomics">
        <title>The miniature genome of a carnivorous plant Genlisea aurea contains a low number of genes and short non-coding sequences.</title>
        <authorList>
            <person name="Leushkin E.V."/>
            <person name="Sutormin R.A."/>
            <person name="Nabieva E.R."/>
            <person name="Penin A.A."/>
            <person name="Kondrashov A.S."/>
            <person name="Logacheva M.D."/>
        </authorList>
    </citation>
    <scope>NUCLEOTIDE SEQUENCE [LARGE SCALE GENOMIC DNA]</scope>
</reference>
<keyword evidence="6 8" id="KW-0326">Glycosidase</keyword>
<comment type="similarity">
    <text evidence="2 8">Belongs to the glycosyl hydrolase 28 family.</text>
</comment>
<keyword evidence="5 8" id="KW-0378">Hydrolase</keyword>
<evidence type="ECO:0008006" key="11">
    <source>
        <dbReference type="Google" id="ProtNLM"/>
    </source>
</evidence>
<evidence type="ECO:0000256" key="6">
    <source>
        <dbReference type="ARBA" id="ARBA00023295"/>
    </source>
</evidence>
<keyword evidence="7" id="KW-0961">Cell wall biogenesis/degradation</keyword>
<dbReference type="AlphaFoldDB" id="S8CPM5"/>
<evidence type="ECO:0000313" key="10">
    <source>
        <dbReference type="Proteomes" id="UP000015453"/>
    </source>
</evidence>
<evidence type="ECO:0000256" key="7">
    <source>
        <dbReference type="ARBA" id="ARBA00023316"/>
    </source>
</evidence>
<dbReference type="OrthoDB" id="850923at2759"/>
<dbReference type="InterPro" id="IPR012334">
    <property type="entry name" value="Pectin_lyas_fold"/>
</dbReference>
<keyword evidence="10" id="KW-1185">Reference proteome</keyword>
<keyword evidence="4" id="KW-0964">Secreted</keyword>
<proteinExistence type="inferred from homology"/>
<dbReference type="EMBL" id="AUSU01002482">
    <property type="protein sequence ID" value="EPS68700.1"/>
    <property type="molecule type" value="Genomic_DNA"/>
</dbReference>
<accession>S8CPM5</accession>
<keyword evidence="3" id="KW-0134">Cell wall</keyword>
<sequence>QTIFDITKFGAKPGADIRQALLSAWDAAAKSSTPSKVVVPAGNWYLSQILLQENKAPIELNVQGTIEADADPGKLPNKQAEWITINYVDGLTLTGGGVFDGKGQQAWKQNDCGSNTECAKLPIVSETI</sequence>
<evidence type="ECO:0000256" key="8">
    <source>
        <dbReference type="RuleBase" id="RU361169"/>
    </source>
</evidence>
<comment type="caution">
    <text evidence="9">The sequence shown here is derived from an EMBL/GenBank/DDBJ whole genome shotgun (WGS) entry which is preliminary data.</text>
</comment>
<dbReference type="Gene3D" id="2.160.20.10">
    <property type="entry name" value="Single-stranded right-handed beta-helix, Pectin lyase-like"/>
    <property type="match status" value="1"/>
</dbReference>
<evidence type="ECO:0000313" key="9">
    <source>
        <dbReference type="EMBL" id="EPS68700.1"/>
    </source>
</evidence>
<dbReference type="Proteomes" id="UP000015453">
    <property type="component" value="Unassembled WGS sequence"/>
</dbReference>
<feature type="non-terminal residue" evidence="9">
    <location>
        <position position="128"/>
    </location>
</feature>
<protein>
    <recommendedName>
        <fullName evidence="11">Polygalacturonase</fullName>
    </recommendedName>
</protein>